<feature type="transmembrane region" description="Helical" evidence="1">
    <location>
        <begin position="66"/>
        <end position="89"/>
    </location>
</feature>
<reference evidence="2 3" key="1">
    <citation type="submission" date="2018-07" db="EMBL/GenBank/DDBJ databases">
        <title>Genomic Encyclopedia of Type Strains, Phase IV (KMG-IV): sequencing the most valuable type-strain genomes for metagenomic binning, comparative biology and taxonomic classification.</title>
        <authorList>
            <person name="Goeker M."/>
        </authorList>
    </citation>
    <scope>NUCLEOTIDE SEQUENCE [LARGE SCALE GENOMIC DNA]</scope>
    <source>
        <strain evidence="2 3">DSM 25281</strain>
    </source>
</reference>
<keyword evidence="1" id="KW-1133">Transmembrane helix</keyword>
<keyword evidence="3" id="KW-1185">Reference proteome</keyword>
<accession>A0A370GEI6</accession>
<sequence length="99" mass="10797">MLMGLFLVIILLIMAAANIIAFKISKTNRKKQVWSGIVFLLLTPLIFFLTAISVSPFDPYGFGTGIISIIYAVLFFINGLVVIFIGLLTKNASASTSPR</sequence>
<keyword evidence="1" id="KW-0472">Membrane</keyword>
<dbReference type="RefSeq" id="WP_114745608.1">
    <property type="nucleotide sequence ID" value="NZ_QQAY01000005.1"/>
</dbReference>
<proteinExistence type="predicted"/>
<evidence type="ECO:0000313" key="3">
    <source>
        <dbReference type="Proteomes" id="UP000255326"/>
    </source>
</evidence>
<evidence type="ECO:0000256" key="1">
    <source>
        <dbReference type="SAM" id="Phobius"/>
    </source>
</evidence>
<dbReference type="EMBL" id="QQAY01000005">
    <property type="protein sequence ID" value="RDI42215.1"/>
    <property type="molecule type" value="Genomic_DNA"/>
</dbReference>
<dbReference type="AlphaFoldDB" id="A0A370GEI6"/>
<evidence type="ECO:0000313" key="2">
    <source>
        <dbReference type="EMBL" id="RDI42215.1"/>
    </source>
</evidence>
<feature type="transmembrane region" description="Helical" evidence="1">
    <location>
        <begin position="36"/>
        <end position="54"/>
    </location>
</feature>
<organism evidence="2 3">
    <name type="scientific">Falsibacillus pallidus</name>
    <dbReference type="NCBI Taxonomy" id="493781"/>
    <lineage>
        <taxon>Bacteria</taxon>
        <taxon>Bacillati</taxon>
        <taxon>Bacillota</taxon>
        <taxon>Bacilli</taxon>
        <taxon>Bacillales</taxon>
        <taxon>Bacillaceae</taxon>
        <taxon>Falsibacillus</taxon>
    </lineage>
</organism>
<name>A0A370GEI6_9BACI</name>
<gene>
    <name evidence="2" type="ORF">DFR59_10554</name>
</gene>
<evidence type="ECO:0008006" key="4">
    <source>
        <dbReference type="Google" id="ProtNLM"/>
    </source>
</evidence>
<comment type="caution">
    <text evidence="2">The sequence shown here is derived from an EMBL/GenBank/DDBJ whole genome shotgun (WGS) entry which is preliminary data.</text>
</comment>
<dbReference type="Proteomes" id="UP000255326">
    <property type="component" value="Unassembled WGS sequence"/>
</dbReference>
<protein>
    <recommendedName>
        <fullName evidence="4">YesK-like protein</fullName>
    </recommendedName>
</protein>
<dbReference type="OrthoDB" id="2932346at2"/>
<keyword evidence="1" id="KW-0812">Transmembrane</keyword>
<feature type="transmembrane region" description="Helical" evidence="1">
    <location>
        <begin position="6"/>
        <end position="24"/>
    </location>
</feature>